<dbReference type="NCBIfam" id="NF005829">
    <property type="entry name" value="PRK07726.1"/>
    <property type="match status" value="1"/>
</dbReference>
<feature type="site" description="Interaction with DNA" evidence="8">
    <location>
        <position position="311"/>
    </location>
</feature>
<gene>
    <name evidence="11" type="primary">topB_1</name>
    <name evidence="8" type="synonym">topB</name>
    <name evidence="11" type="ORF">CLORY_18540</name>
</gene>
<dbReference type="PROSITE" id="PS52039">
    <property type="entry name" value="TOPO_IA_2"/>
    <property type="match status" value="1"/>
</dbReference>
<protein>
    <recommendedName>
        <fullName evidence="8">DNA topoisomerase 3</fullName>
        <ecNumber evidence="8">5.6.2.1</ecNumber>
    </recommendedName>
    <alternativeName>
        <fullName evidence="8">DNA topoisomerase III</fullName>
    </alternativeName>
</protein>
<dbReference type="GO" id="GO:0006310">
    <property type="term" value="P:DNA recombination"/>
    <property type="evidence" value="ECO:0007669"/>
    <property type="project" value="TreeGrafter"/>
</dbReference>
<accession>A0A1V4IQP7</accession>
<dbReference type="GO" id="GO:0043597">
    <property type="term" value="C:cytoplasmic replication fork"/>
    <property type="evidence" value="ECO:0007669"/>
    <property type="project" value="TreeGrafter"/>
</dbReference>
<dbReference type="InterPro" id="IPR013824">
    <property type="entry name" value="Topo_IA_cen_sub1"/>
</dbReference>
<reference evidence="11 12" key="1">
    <citation type="submission" date="2017-03" db="EMBL/GenBank/DDBJ databases">
        <title>Genome sequence of Clostridium oryzae DSM 28571.</title>
        <authorList>
            <person name="Poehlein A."/>
            <person name="Daniel R."/>
        </authorList>
    </citation>
    <scope>NUCLEOTIDE SEQUENCE [LARGE SCALE GENOMIC DNA]</scope>
    <source>
        <strain evidence="11 12">DSM 28571</strain>
    </source>
</reference>
<dbReference type="InterPro" id="IPR003601">
    <property type="entry name" value="Topo_IA_2"/>
</dbReference>
<dbReference type="SMART" id="SM00436">
    <property type="entry name" value="TOP1Bc"/>
    <property type="match status" value="1"/>
</dbReference>
<dbReference type="Proteomes" id="UP000190080">
    <property type="component" value="Unassembled WGS sequence"/>
</dbReference>
<feature type="domain" description="Toprim" evidence="9">
    <location>
        <begin position="2"/>
        <end position="135"/>
    </location>
</feature>
<dbReference type="InterPro" id="IPR005738">
    <property type="entry name" value="TopoIII"/>
</dbReference>
<evidence type="ECO:0000259" key="9">
    <source>
        <dbReference type="PROSITE" id="PS50880"/>
    </source>
</evidence>
<dbReference type="PRINTS" id="PR00417">
    <property type="entry name" value="PRTPISMRASEI"/>
</dbReference>
<evidence type="ECO:0000256" key="2">
    <source>
        <dbReference type="ARBA" id="ARBA00009446"/>
    </source>
</evidence>
<evidence type="ECO:0000256" key="5">
    <source>
        <dbReference type="ARBA" id="ARBA00023029"/>
    </source>
</evidence>
<dbReference type="SUPFAM" id="SSF56712">
    <property type="entry name" value="Prokaryotic type I DNA topoisomerase"/>
    <property type="match status" value="1"/>
</dbReference>
<dbReference type="EMBL" id="MZGV01000016">
    <property type="protein sequence ID" value="OPJ62246.1"/>
    <property type="molecule type" value="Genomic_DNA"/>
</dbReference>
<comment type="catalytic activity">
    <reaction evidence="1 8">
        <text>ATP-independent breakage of single-stranded DNA, followed by passage and rejoining.</text>
        <dbReference type="EC" id="5.6.2.1"/>
    </reaction>
</comment>
<feature type="region of interest" description="Interaction with DNA" evidence="8">
    <location>
        <begin position="186"/>
        <end position="191"/>
    </location>
</feature>
<dbReference type="Gene3D" id="1.10.460.10">
    <property type="entry name" value="Topoisomerase I, domain 2"/>
    <property type="match status" value="1"/>
</dbReference>
<evidence type="ECO:0000259" key="10">
    <source>
        <dbReference type="PROSITE" id="PS52039"/>
    </source>
</evidence>
<keyword evidence="6 8" id="KW-0238">DNA-binding</keyword>
<feature type="domain" description="Topo IA-type catalytic" evidence="10">
    <location>
        <begin position="152"/>
        <end position="592"/>
    </location>
</feature>
<sequence length="727" mass="82702">MKTCVLAEKPSVGRDIARVLKCNKKGNGYMENEKYVVTWALGHLVTLADPEAYGEQFKSWKLEDLPILPKDMKLVVIKQTGKQFNVVKEQMNRKDVTDIVIATDAGREGELVARWIIEKIHLRKPIKRLWISSVTDKAIREGFNKLRNGKEYENLYASAVARAEADWIVGINATRALTCKYNAQLSCGRVQTPTVAMIAQREKEIKEFVPKDYYGVTIVANSLKFTWHNSKNNDTRIYDKDRCDQIASKIRGKKLKVKEVAKVDKKKYAPQLYDLTELQRDANKIFGFSAKETLSLMQRLYENHKVLTYPRTDSRYISQDVVETLKDRIKACGVGNYSKIAMKLLKENIKGSKSFVDDSKVSDHHAIIPTEESVNLSNLSSEERKIYDLVVKRFLAVMYPPFLYEQTTIIAEIDGEEFVAKGKRVISEGWKEVYGSYEDEEEENDIENQKLPLINKGDTLAADKVLENKDKTKPPAYFNEATLLSAMENPVKYMANASKDLIKTIGETGGIGTVATRADIIEKLFNTFLIEKKGKDILTTSKGRQLLELVPEDLKSPVLTAKWEQQLSQISKGSLKNQLFITDMRNYSKQIVDKIKNSDSKFRHDNITGTKCPNCGKFMLEVNSKNGKMLVCQDRECGYRKMVARVTNARCPQCHKKLELHGEGEGQIFVCKCGFREKLSTFTARKKNEGKNVGKREVAQYMKNQKKQNNEPMNSALADALAKLKLK</sequence>
<evidence type="ECO:0000256" key="8">
    <source>
        <dbReference type="HAMAP-Rule" id="MF_00953"/>
    </source>
</evidence>
<evidence type="ECO:0000313" key="12">
    <source>
        <dbReference type="Proteomes" id="UP000190080"/>
    </source>
</evidence>
<feature type="active site" description="O-(5'-phospho-DNA)-tyrosine intermediate" evidence="8">
    <location>
        <position position="309"/>
    </location>
</feature>
<evidence type="ECO:0000256" key="4">
    <source>
        <dbReference type="ARBA" id="ARBA00022842"/>
    </source>
</evidence>
<keyword evidence="7 8" id="KW-0413">Isomerase</keyword>
<dbReference type="InterPro" id="IPR013826">
    <property type="entry name" value="Topo_IA_cen_sub3"/>
</dbReference>
<dbReference type="InterPro" id="IPR013825">
    <property type="entry name" value="Topo_IA_cen_sub2"/>
</dbReference>
<name>A0A1V4IQP7_9CLOT</name>
<dbReference type="GO" id="GO:0000287">
    <property type="term" value="F:magnesium ion binding"/>
    <property type="evidence" value="ECO:0007669"/>
    <property type="project" value="UniProtKB-UniRule"/>
</dbReference>
<dbReference type="CDD" id="cd00186">
    <property type="entry name" value="TOP1Ac"/>
    <property type="match status" value="1"/>
</dbReference>
<comment type="similarity">
    <text evidence="2 8">Belongs to the type IA topoisomerase family.</text>
</comment>
<evidence type="ECO:0000256" key="7">
    <source>
        <dbReference type="ARBA" id="ARBA00023235"/>
    </source>
</evidence>
<dbReference type="HAMAP" id="MF_00953">
    <property type="entry name" value="Topoisom_3_prok"/>
    <property type="match status" value="1"/>
</dbReference>
<dbReference type="InterPro" id="IPR023406">
    <property type="entry name" value="Topo_IA_AS"/>
</dbReference>
<evidence type="ECO:0000313" key="11">
    <source>
        <dbReference type="EMBL" id="OPJ62246.1"/>
    </source>
</evidence>
<dbReference type="Gene3D" id="3.40.50.140">
    <property type="match status" value="1"/>
</dbReference>
<dbReference type="STRING" id="1450648.CLORY_18540"/>
<dbReference type="GO" id="GO:0006281">
    <property type="term" value="P:DNA repair"/>
    <property type="evidence" value="ECO:0007669"/>
    <property type="project" value="TreeGrafter"/>
</dbReference>
<comment type="cofactor">
    <cofactor evidence="8">
        <name>Mg(2+)</name>
        <dbReference type="ChEBI" id="CHEBI:18420"/>
    </cofactor>
</comment>
<feature type="binding site" evidence="8">
    <location>
        <position position="8"/>
    </location>
    <ligand>
        <name>Mg(2+)</name>
        <dbReference type="ChEBI" id="CHEBI:18420"/>
        <note>catalytic</note>
    </ligand>
</feature>
<feature type="site" description="Interaction with DNA" evidence="8">
    <location>
        <position position="60"/>
    </location>
</feature>
<feature type="site" description="Interaction with DNA" evidence="8">
    <location>
        <position position="167"/>
    </location>
</feature>
<dbReference type="InterPro" id="IPR006171">
    <property type="entry name" value="TOPRIM_dom"/>
</dbReference>
<dbReference type="GO" id="GO:0003677">
    <property type="term" value="F:DNA binding"/>
    <property type="evidence" value="ECO:0007669"/>
    <property type="project" value="UniProtKB-KW"/>
</dbReference>
<keyword evidence="3 8" id="KW-0479">Metal-binding</keyword>
<feature type="binding site" evidence="8">
    <location>
        <position position="104"/>
    </location>
    <ligand>
        <name>Mg(2+)</name>
        <dbReference type="ChEBI" id="CHEBI:18420"/>
        <note>catalytic</note>
    </ligand>
</feature>
<dbReference type="EC" id="5.6.2.1" evidence="8"/>
<evidence type="ECO:0000256" key="3">
    <source>
        <dbReference type="ARBA" id="ARBA00022723"/>
    </source>
</evidence>
<keyword evidence="12" id="KW-1185">Reference proteome</keyword>
<dbReference type="InterPro" id="IPR013497">
    <property type="entry name" value="Topo_IA_cen"/>
</dbReference>
<comment type="function">
    <text evidence="8">Releases the supercoiling and torsional tension of DNA, which is introduced during the DNA replication and transcription, by transiently cleaving and rejoining one strand of the DNA duplex. Introduces a single-strand break via transesterification at a target site in duplex DNA. The scissile phosphodiester is attacked by the catalytic tyrosine of the enzyme, resulting in the formation of a DNA-(5'-phosphotyrosyl)-enzyme intermediate and the expulsion of a 3'-OH DNA strand. The free DNA strand then undergoes passage around the unbroken strand, thus removing DNA supercoils. Finally, in the religation step, the DNA 3'-OH attacks the covalent intermediate to expel the active-site tyrosine and restore the DNA phosphodiester backbone.</text>
</comment>
<dbReference type="PANTHER" id="PTHR11390:SF21">
    <property type="entry name" value="DNA TOPOISOMERASE 3-ALPHA"/>
    <property type="match status" value="1"/>
</dbReference>
<dbReference type="InterPro" id="IPR000380">
    <property type="entry name" value="Topo_IA"/>
</dbReference>
<dbReference type="GO" id="GO:0003917">
    <property type="term" value="F:DNA topoisomerase type I (single strand cut, ATP-independent) activity"/>
    <property type="evidence" value="ECO:0007669"/>
    <property type="project" value="UniProtKB-UniRule"/>
</dbReference>
<dbReference type="SMART" id="SM00437">
    <property type="entry name" value="TOP1Ac"/>
    <property type="match status" value="1"/>
</dbReference>
<dbReference type="PANTHER" id="PTHR11390">
    <property type="entry name" value="PROKARYOTIC DNA TOPOISOMERASE"/>
    <property type="match status" value="1"/>
</dbReference>
<evidence type="ECO:0000256" key="1">
    <source>
        <dbReference type="ARBA" id="ARBA00000213"/>
    </source>
</evidence>
<dbReference type="Gene3D" id="1.10.290.10">
    <property type="entry name" value="Topoisomerase I, domain 4"/>
    <property type="match status" value="1"/>
</dbReference>
<feature type="site" description="Interaction with DNA" evidence="8">
    <location>
        <position position="175"/>
    </location>
</feature>
<dbReference type="PROSITE" id="PS50880">
    <property type="entry name" value="TOPRIM"/>
    <property type="match status" value="1"/>
</dbReference>
<dbReference type="InterPro" id="IPR034144">
    <property type="entry name" value="TOPRIM_TopoIII"/>
</dbReference>
<evidence type="ECO:0000256" key="6">
    <source>
        <dbReference type="ARBA" id="ARBA00023125"/>
    </source>
</evidence>
<keyword evidence="4 8" id="KW-0460">Magnesium</keyword>
<dbReference type="CDD" id="cd03362">
    <property type="entry name" value="TOPRIM_TopoIA_TopoIII"/>
    <property type="match status" value="1"/>
</dbReference>
<keyword evidence="5 8" id="KW-0799">Topoisomerase</keyword>
<dbReference type="InterPro" id="IPR003602">
    <property type="entry name" value="Topo_IA_DNA-bd_dom"/>
</dbReference>
<dbReference type="Pfam" id="PF01131">
    <property type="entry name" value="Topoisom_bac"/>
    <property type="match status" value="1"/>
</dbReference>
<dbReference type="GO" id="GO:0006265">
    <property type="term" value="P:DNA topological change"/>
    <property type="evidence" value="ECO:0007669"/>
    <property type="project" value="UniProtKB-UniRule"/>
</dbReference>
<dbReference type="AlphaFoldDB" id="A0A1V4IQP7"/>
<dbReference type="SMART" id="SM00493">
    <property type="entry name" value="TOPRIM"/>
    <property type="match status" value="1"/>
</dbReference>
<comment type="caution">
    <text evidence="11">The sequence shown here is derived from an EMBL/GenBank/DDBJ whole genome shotgun (WGS) entry which is preliminary data.</text>
</comment>
<dbReference type="Gene3D" id="2.70.20.10">
    <property type="entry name" value="Topoisomerase I, domain 3"/>
    <property type="match status" value="1"/>
</dbReference>
<comment type="caution">
    <text evidence="8">Lacks conserved residue(s) required for the propagation of feature annotation.</text>
</comment>
<organism evidence="11 12">
    <name type="scientific">Clostridium oryzae</name>
    <dbReference type="NCBI Taxonomy" id="1450648"/>
    <lineage>
        <taxon>Bacteria</taxon>
        <taxon>Bacillati</taxon>
        <taxon>Bacillota</taxon>
        <taxon>Clostridia</taxon>
        <taxon>Eubacteriales</taxon>
        <taxon>Clostridiaceae</taxon>
        <taxon>Clostridium</taxon>
    </lineage>
</organism>
<dbReference type="NCBIfam" id="TIGR01056">
    <property type="entry name" value="topB"/>
    <property type="match status" value="1"/>
</dbReference>
<dbReference type="Pfam" id="PF01751">
    <property type="entry name" value="Toprim"/>
    <property type="match status" value="1"/>
</dbReference>
<dbReference type="InterPro" id="IPR023405">
    <property type="entry name" value="Topo_IA_core_domain"/>
</dbReference>
<proteinExistence type="inferred from homology"/>
<dbReference type="PROSITE" id="PS00396">
    <property type="entry name" value="TOPO_IA_1"/>
    <property type="match status" value="1"/>
</dbReference>